<evidence type="ECO:0000256" key="7">
    <source>
        <dbReference type="ARBA" id="ARBA00038240"/>
    </source>
</evidence>
<reference evidence="11 12" key="1">
    <citation type="submission" date="2020-05" db="EMBL/GenBank/DDBJ databases">
        <title>Parvularcula mediterraneae sp. nov., isolated from polypropylene straw from shallow seawater of the seashore of Laganas in Zakynthos island, Greece.</title>
        <authorList>
            <person name="Szabo I."/>
            <person name="Al-Omari J."/>
            <person name="Rado J."/>
            <person name="Szerdahelyi G.S."/>
        </authorList>
    </citation>
    <scope>NUCLEOTIDE SEQUENCE [LARGE SCALE GENOMIC DNA]</scope>
    <source>
        <strain evidence="11 12">ZS-1/3</strain>
    </source>
</reference>
<protein>
    <recommendedName>
        <fullName evidence="8 9">Homoserine kinase</fullName>
        <shortName evidence="8">HK</shortName>
        <shortName evidence="8">HSK</shortName>
        <ecNumber evidence="8 9">2.7.1.39</ecNumber>
    </recommendedName>
</protein>
<dbReference type="PANTHER" id="PTHR21064:SF6">
    <property type="entry name" value="AMINOGLYCOSIDE PHOSPHOTRANSFERASE DOMAIN-CONTAINING PROTEIN"/>
    <property type="match status" value="1"/>
</dbReference>
<dbReference type="UniPathway" id="UPA00050">
    <property type="reaction ID" value="UER00064"/>
</dbReference>
<evidence type="ECO:0000256" key="1">
    <source>
        <dbReference type="ARBA" id="ARBA00022605"/>
    </source>
</evidence>
<dbReference type="EMBL" id="JABFCX010000002">
    <property type="protein sequence ID" value="NNU15428.1"/>
    <property type="molecule type" value="Genomic_DNA"/>
</dbReference>
<evidence type="ECO:0000256" key="9">
    <source>
        <dbReference type="NCBIfam" id="TIGR00938"/>
    </source>
</evidence>
<keyword evidence="2 8" id="KW-0808">Transferase</keyword>
<evidence type="ECO:0000313" key="12">
    <source>
        <dbReference type="Proteomes" id="UP000536835"/>
    </source>
</evidence>
<dbReference type="GO" id="GO:0005524">
    <property type="term" value="F:ATP binding"/>
    <property type="evidence" value="ECO:0007669"/>
    <property type="project" value="UniProtKB-KW"/>
</dbReference>
<evidence type="ECO:0000259" key="10">
    <source>
        <dbReference type="Pfam" id="PF01636"/>
    </source>
</evidence>
<dbReference type="GO" id="GO:0004413">
    <property type="term" value="F:homoserine kinase activity"/>
    <property type="evidence" value="ECO:0007669"/>
    <property type="project" value="UniProtKB-UniRule"/>
</dbReference>
<keyword evidence="4 8" id="KW-0547">Nucleotide-binding</keyword>
<dbReference type="AlphaFoldDB" id="A0A7Y3W4G1"/>
<dbReference type="Gene3D" id="3.30.200.20">
    <property type="entry name" value="Phosphorylase Kinase, domain 1"/>
    <property type="match status" value="1"/>
</dbReference>
<dbReference type="Proteomes" id="UP000536835">
    <property type="component" value="Unassembled WGS sequence"/>
</dbReference>
<dbReference type="HAMAP" id="MF_00301">
    <property type="entry name" value="Homoser_kinase_2"/>
    <property type="match status" value="1"/>
</dbReference>
<comment type="pathway">
    <text evidence="8">Amino-acid biosynthesis; L-threonine biosynthesis; L-threonine from L-aspartate: step 4/5.</text>
</comment>
<dbReference type="SUPFAM" id="SSF56112">
    <property type="entry name" value="Protein kinase-like (PK-like)"/>
    <property type="match status" value="1"/>
</dbReference>
<dbReference type="InterPro" id="IPR011009">
    <property type="entry name" value="Kinase-like_dom_sf"/>
</dbReference>
<dbReference type="Pfam" id="PF01636">
    <property type="entry name" value="APH"/>
    <property type="match status" value="1"/>
</dbReference>
<dbReference type="Gene3D" id="3.90.1200.10">
    <property type="match status" value="1"/>
</dbReference>
<keyword evidence="6 8" id="KW-0067">ATP-binding</keyword>
<evidence type="ECO:0000256" key="6">
    <source>
        <dbReference type="ARBA" id="ARBA00022840"/>
    </source>
</evidence>
<dbReference type="NCBIfam" id="TIGR00938">
    <property type="entry name" value="thrB_alt"/>
    <property type="match status" value="1"/>
</dbReference>
<evidence type="ECO:0000256" key="5">
    <source>
        <dbReference type="ARBA" id="ARBA00022777"/>
    </source>
</evidence>
<evidence type="ECO:0000313" key="11">
    <source>
        <dbReference type="EMBL" id="NNU15428.1"/>
    </source>
</evidence>
<dbReference type="EC" id="2.7.1.39" evidence="8 9"/>
<keyword evidence="5 8" id="KW-0418">Kinase</keyword>
<evidence type="ECO:0000256" key="8">
    <source>
        <dbReference type="HAMAP-Rule" id="MF_00301"/>
    </source>
</evidence>
<dbReference type="InterPro" id="IPR005280">
    <property type="entry name" value="Homoserine_kinase_II"/>
</dbReference>
<dbReference type="InterPro" id="IPR002575">
    <property type="entry name" value="Aminoglycoside_PTrfase"/>
</dbReference>
<dbReference type="PANTHER" id="PTHR21064">
    <property type="entry name" value="AMINOGLYCOSIDE PHOSPHOTRANSFERASE DOMAIN-CONTAINING PROTEIN-RELATED"/>
    <property type="match status" value="1"/>
</dbReference>
<keyword evidence="3 8" id="KW-0791">Threonine biosynthesis</keyword>
<organism evidence="11 12">
    <name type="scientific">Parvularcula mediterranea</name>
    <dbReference type="NCBI Taxonomy" id="2732508"/>
    <lineage>
        <taxon>Bacteria</taxon>
        <taxon>Pseudomonadati</taxon>
        <taxon>Pseudomonadota</taxon>
        <taxon>Alphaproteobacteria</taxon>
        <taxon>Parvularculales</taxon>
        <taxon>Parvularculaceae</taxon>
        <taxon>Parvularcula</taxon>
    </lineage>
</organism>
<comment type="catalytic activity">
    <reaction evidence="8">
        <text>L-homoserine + ATP = O-phospho-L-homoserine + ADP + H(+)</text>
        <dbReference type="Rhea" id="RHEA:13985"/>
        <dbReference type="ChEBI" id="CHEBI:15378"/>
        <dbReference type="ChEBI" id="CHEBI:30616"/>
        <dbReference type="ChEBI" id="CHEBI:57476"/>
        <dbReference type="ChEBI" id="CHEBI:57590"/>
        <dbReference type="ChEBI" id="CHEBI:456216"/>
        <dbReference type="EC" id="2.7.1.39"/>
    </reaction>
</comment>
<dbReference type="NCBIfam" id="NF003558">
    <property type="entry name" value="PRK05231.1"/>
    <property type="match status" value="1"/>
</dbReference>
<name>A0A7Y3W4G1_9PROT</name>
<keyword evidence="1 8" id="KW-0028">Amino-acid biosynthesis</keyword>
<dbReference type="CDD" id="cd05153">
    <property type="entry name" value="HomoserineK_II"/>
    <property type="match status" value="1"/>
</dbReference>
<dbReference type="GO" id="GO:0009088">
    <property type="term" value="P:threonine biosynthetic process"/>
    <property type="evidence" value="ECO:0007669"/>
    <property type="project" value="UniProtKB-UniRule"/>
</dbReference>
<comment type="similarity">
    <text evidence="7 8">Belongs to the pseudomonas-type ThrB family.</text>
</comment>
<evidence type="ECO:0000256" key="3">
    <source>
        <dbReference type="ARBA" id="ARBA00022697"/>
    </source>
</evidence>
<evidence type="ECO:0000256" key="2">
    <source>
        <dbReference type="ARBA" id="ARBA00022679"/>
    </source>
</evidence>
<comment type="caution">
    <text evidence="11">The sequence shown here is derived from an EMBL/GenBank/DDBJ whole genome shotgun (WGS) entry which is preliminary data.</text>
</comment>
<feature type="domain" description="Aminoglycoside phosphotransferase" evidence="10">
    <location>
        <begin position="28"/>
        <end position="256"/>
    </location>
</feature>
<evidence type="ECO:0000256" key="4">
    <source>
        <dbReference type="ARBA" id="ARBA00022741"/>
    </source>
</evidence>
<dbReference type="RefSeq" id="WP_173196893.1">
    <property type="nucleotide sequence ID" value="NZ_JABFCX010000002.1"/>
</dbReference>
<keyword evidence="12" id="KW-1185">Reference proteome</keyword>
<proteinExistence type="inferred from homology"/>
<accession>A0A7Y3W4G1</accession>
<sequence>MAVFTQVSDEAVAGFLKLYGLPEPDMVTGIAEGTENTNFKVLAGGRRFILTLYEARVDVADLPYFLSLMGEVADACLPSARAISMQTGERLGVLAGRPAALIEFLPGRPNMEPTPEDARKAGAFLAQFHGVTKDLSLHRPNDMSLASWRAMIDRAGAEIERFGDGLYTELKETAQLLSDRWPGQGPRGPIHGDLFPDNLLLDHGDVSGVIDFYFACTDFFAYDLSISMNAYTPETGELDLSNAEAMRSGYETIRPLSDEESASLPTLLCGSALRFFLTRATDAIFVQESALYTGKDPLPWLRLMRHHRAAMENAR</sequence>
<gene>
    <name evidence="8 11" type="primary">thrB</name>
    <name evidence="11" type="ORF">HK107_03690</name>
</gene>
<dbReference type="InterPro" id="IPR050249">
    <property type="entry name" value="Pseudomonas-type_ThrB"/>
</dbReference>